<dbReference type="HAMAP" id="MF_02062">
    <property type="entry name" value="GltS"/>
    <property type="match status" value="1"/>
</dbReference>
<feature type="transmembrane region" description="Helical" evidence="1">
    <location>
        <begin position="73"/>
        <end position="92"/>
    </location>
</feature>
<comment type="caution">
    <text evidence="1">Lacks conserved residue(s) required for the propagation of feature annotation.</text>
</comment>
<dbReference type="GO" id="GO:0015813">
    <property type="term" value="P:L-glutamate transmembrane transport"/>
    <property type="evidence" value="ECO:0007669"/>
    <property type="project" value="UniProtKB-UniRule"/>
</dbReference>
<keyword evidence="1" id="KW-0915">Sodium</keyword>
<dbReference type="GO" id="GO:0005886">
    <property type="term" value="C:plasma membrane"/>
    <property type="evidence" value="ECO:0007669"/>
    <property type="project" value="UniProtKB-SubCell"/>
</dbReference>
<keyword evidence="1" id="KW-0812">Transmembrane</keyword>
<dbReference type="GO" id="GO:0015501">
    <property type="term" value="F:glutamate:sodium symporter activity"/>
    <property type="evidence" value="ECO:0007669"/>
    <property type="project" value="UniProtKB-UniRule"/>
</dbReference>
<feature type="transmembrane region" description="Helical" evidence="1">
    <location>
        <begin position="224"/>
        <end position="245"/>
    </location>
</feature>
<dbReference type="InterPro" id="IPR004445">
    <property type="entry name" value="GltS"/>
</dbReference>
<keyword evidence="1" id="KW-1003">Cell membrane</keyword>
<evidence type="ECO:0000256" key="2">
    <source>
        <dbReference type="NCBIfam" id="TIGR00210"/>
    </source>
</evidence>
<proteinExistence type="inferred from homology"/>
<dbReference type="NCBIfam" id="TIGR00210">
    <property type="entry name" value="gltS"/>
    <property type="match status" value="1"/>
</dbReference>
<evidence type="ECO:0000256" key="1">
    <source>
        <dbReference type="HAMAP-Rule" id="MF_02062"/>
    </source>
</evidence>
<dbReference type="PANTHER" id="PTHR36178:SF1">
    <property type="entry name" value="SODIUM_GLUTAMATE SYMPORTER"/>
    <property type="match status" value="1"/>
</dbReference>
<dbReference type="Pfam" id="PF03616">
    <property type="entry name" value="Glt_symporter"/>
    <property type="match status" value="1"/>
</dbReference>
<comment type="similarity">
    <text evidence="1">Belongs to the glutamate:Na(+) symporter (ESS) (TC 2.A.27) family.</text>
</comment>
<comment type="caution">
    <text evidence="3">The sequence shown here is derived from an EMBL/GenBank/DDBJ whole genome shotgun (WGS) entry which is preliminary data.</text>
</comment>
<feature type="transmembrane region" description="Helical" evidence="1">
    <location>
        <begin position="37"/>
        <end position="61"/>
    </location>
</feature>
<accession>A0A4Q2L0S8</accession>
<feature type="transmembrane region" description="Helical" evidence="1">
    <location>
        <begin position="252"/>
        <end position="269"/>
    </location>
</feature>
<comment type="subcellular location">
    <subcellularLocation>
        <location evidence="1">Cell membrane</location>
        <topology evidence="1">Multi-pass membrane protein</topology>
    </subcellularLocation>
</comment>
<gene>
    <name evidence="3" type="primary">gltS</name>
    <name evidence="3" type="ORF">EPT53_00585</name>
</gene>
<dbReference type="Proteomes" id="UP000289216">
    <property type="component" value="Unassembled WGS sequence"/>
</dbReference>
<keyword evidence="1" id="KW-0813">Transport</keyword>
<reference evidence="3 4" key="1">
    <citation type="submission" date="2019-01" db="EMBL/GenBank/DDBJ databases">
        <title>Fusobacterium necrophorum Isolated From the Uterus of Dairy Cows.</title>
        <authorList>
            <person name="Francis A.M."/>
        </authorList>
    </citation>
    <scope>NUCLEOTIDE SEQUENCE [LARGE SCALE GENOMIC DNA]</scope>
    <source>
        <strain evidence="3 4">KG35</strain>
    </source>
</reference>
<organism evidence="3 4">
    <name type="scientific">Fusobacterium necrophorum</name>
    <dbReference type="NCBI Taxonomy" id="859"/>
    <lineage>
        <taxon>Bacteria</taxon>
        <taxon>Fusobacteriati</taxon>
        <taxon>Fusobacteriota</taxon>
        <taxon>Fusobacteriia</taxon>
        <taxon>Fusobacteriales</taxon>
        <taxon>Fusobacteriaceae</taxon>
        <taxon>Fusobacterium</taxon>
    </lineage>
</organism>
<keyword evidence="1" id="KW-0769">Symport</keyword>
<feature type="transmembrane region" description="Helical" evidence="1">
    <location>
        <begin position="314"/>
        <end position="337"/>
    </location>
</feature>
<keyword evidence="1" id="KW-0739">Sodium transport</keyword>
<feature type="transmembrane region" description="Helical" evidence="1">
    <location>
        <begin position="289"/>
        <end position="307"/>
    </location>
</feature>
<evidence type="ECO:0000313" key="4">
    <source>
        <dbReference type="Proteomes" id="UP000289216"/>
    </source>
</evidence>
<keyword evidence="1" id="KW-0029">Amino-acid transport</keyword>
<dbReference type="AlphaFoldDB" id="A0A4Q2L0S8"/>
<name>A0A4Q2L0S8_9FUSO</name>
<feature type="transmembrane region" description="Helical" evidence="1">
    <location>
        <begin position="377"/>
        <end position="398"/>
    </location>
</feature>
<comment type="function">
    <text evidence="1">Catalyzes the sodium-dependent transport of glutamate.</text>
</comment>
<feature type="transmembrane region" description="Helical" evidence="1">
    <location>
        <begin position="6"/>
        <end position="25"/>
    </location>
</feature>
<keyword evidence="1" id="KW-0406">Ion transport</keyword>
<evidence type="ECO:0000313" key="3">
    <source>
        <dbReference type="EMBL" id="RXZ71635.1"/>
    </source>
</evidence>
<protein>
    <recommendedName>
        <fullName evidence="1 2">Sodium/glutamate symporter</fullName>
    </recommendedName>
</protein>
<keyword evidence="1" id="KW-1133">Transmembrane helix</keyword>
<sequence length="412" mass="43763">MNRIVLELGMFETLSLAVLAIYFGEFLRKQFPVLKKYCLPASVVGGTVFAVASMGLYYANICELSFEFKAVNSLFYCIFFAASGAAASLSLLKKGGKLVVIFAILAAILAAGQNALALFIGKLMNVNPLISMMTGSIPMTGGHGNAAAFAPIAVEAGAGAAMEVAIASATFGLISGCILGGPLGNFIIKRHHLEDPALDGKDDIDNLQEGAETSSAMAVDKKSVVNAMFLMCIALGIGQIVTLVLKKYGVSFPIHVSCMLGGILIRLFYDGRKGNHDVLYEAIDTVGEFSLGLFVSMSIITMKLWQLSDLGGPLFVLLISQVIFIVVFCYLLTFNLLGRDYDAAVMAVGHSGFGLGAVPVSMTTMQTVCRKYRYSKLAFFVVPVIGGFISNISNAIIITKFLNIAKAMVGIG</sequence>
<dbReference type="PANTHER" id="PTHR36178">
    <property type="entry name" value="SLR0625 PROTEIN"/>
    <property type="match status" value="1"/>
</dbReference>
<keyword evidence="1" id="KW-0472">Membrane</keyword>
<dbReference type="EMBL" id="SBAP01000001">
    <property type="protein sequence ID" value="RXZ71635.1"/>
    <property type="molecule type" value="Genomic_DNA"/>
</dbReference>
<dbReference type="RefSeq" id="WP_129490313.1">
    <property type="nucleotide sequence ID" value="NZ_SBAP01000001.1"/>
</dbReference>
<feature type="transmembrane region" description="Helical" evidence="1">
    <location>
        <begin position="99"/>
        <end position="120"/>
    </location>
</feature>